<dbReference type="InterPro" id="IPR001789">
    <property type="entry name" value="Sig_transdc_resp-reg_receiver"/>
</dbReference>
<dbReference type="RefSeq" id="WP_121938568.1">
    <property type="nucleotide sequence ID" value="NZ_REFR01000011.1"/>
</dbReference>
<dbReference type="InterPro" id="IPR036890">
    <property type="entry name" value="HATPase_C_sf"/>
</dbReference>
<dbReference type="CDD" id="cd16922">
    <property type="entry name" value="HATPase_EvgS-ArcB-TorS-like"/>
    <property type="match status" value="1"/>
</dbReference>
<feature type="compositionally biased region" description="Polar residues" evidence="8">
    <location>
        <begin position="543"/>
        <end position="558"/>
    </location>
</feature>
<evidence type="ECO:0000313" key="12">
    <source>
        <dbReference type="EMBL" id="RMB07775.1"/>
    </source>
</evidence>
<comment type="caution">
    <text evidence="12">The sequence shown here is derived from an EMBL/GenBank/DDBJ whole genome shotgun (WGS) entry which is preliminary data.</text>
</comment>
<dbReference type="GO" id="GO:0000155">
    <property type="term" value="F:phosphorelay sensor kinase activity"/>
    <property type="evidence" value="ECO:0007669"/>
    <property type="project" value="InterPro"/>
</dbReference>
<keyword evidence="4" id="KW-0808">Transferase</keyword>
<proteinExistence type="predicted"/>
<dbReference type="Pfam" id="PF00512">
    <property type="entry name" value="HisKA"/>
    <property type="match status" value="1"/>
</dbReference>
<dbReference type="AlphaFoldDB" id="A0A3M0CFI6"/>
<keyword evidence="9" id="KW-0472">Membrane</keyword>
<dbReference type="EMBL" id="REFR01000011">
    <property type="protein sequence ID" value="RMB07775.1"/>
    <property type="molecule type" value="Genomic_DNA"/>
</dbReference>
<evidence type="ECO:0000256" key="6">
    <source>
        <dbReference type="ARBA" id="ARBA00023012"/>
    </source>
</evidence>
<keyword evidence="13" id="KW-1185">Reference proteome</keyword>
<comment type="catalytic activity">
    <reaction evidence="1">
        <text>ATP + protein L-histidine = ADP + protein N-phospho-L-histidine.</text>
        <dbReference type="EC" id="2.7.13.3"/>
    </reaction>
</comment>
<evidence type="ECO:0000256" key="3">
    <source>
        <dbReference type="ARBA" id="ARBA00022553"/>
    </source>
</evidence>
<evidence type="ECO:0000256" key="4">
    <source>
        <dbReference type="ARBA" id="ARBA00022679"/>
    </source>
</evidence>
<dbReference type="OrthoDB" id="9801651at2"/>
<dbReference type="SUPFAM" id="SSF55874">
    <property type="entry name" value="ATPase domain of HSP90 chaperone/DNA topoisomerase II/histidine kinase"/>
    <property type="match status" value="1"/>
</dbReference>
<feature type="domain" description="Histidine kinase" evidence="10">
    <location>
        <begin position="257"/>
        <end position="477"/>
    </location>
</feature>
<feature type="transmembrane region" description="Helical" evidence="9">
    <location>
        <begin position="80"/>
        <end position="100"/>
    </location>
</feature>
<accession>A0A3M0CFI6</accession>
<dbReference type="InterPro" id="IPR003594">
    <property type="entry name" value="HATPase_dom"/>
</dbReference>
<dbReference type="CDD" id="cd00082">
    <property type="entry name" value="HisKA"/>
    <property type="match status" value="1"/>
</dbReference>
<dbReference type="SMART" id="SM00388">
    <property type="entry name" value="HisKA"/>
    <property type="match status" value="1"/>
</dbReference>
<dbReference type="Gene3D" id="3.40.50.2300">
    <property type="match status" value="1"/>
</dbReference>
<feature type="region of interest" description="Disordered" evidence="8">
    <location>
        <begin position="543"/>
        <end position="576"/>
    </location>
</feature>
<keyword evidence="5 12" id="KW-0418">Kinase</keyword>
<organism evidence="12 13">
    <name type="scientific">Eilatimonas milleporae</name>
    <dbReference type="NCBI Taxonomy" id="911205"/>
    <lineage>
        <taxon>Bacteria</taxon>
        <taxon>Pseudomonadati</taxon>
        <taxon>Pseudomonadota</taxon>
        <taxon>Alphaproteobacteria</taxon>
        <taxon>Kordiimonadales</taxon>
        <taxon>Kordiimonadaceae</taxon>
        <taxon>Eilatimonas</taxon>
    </lineage>
</organism>
<dbReference type="PANTHER" id="PTHR43047">
    <property type="entry name" value="TWO-COMPONENT HISTIDINE PROTEIN KINASE"/>
    <property type="match status" value="1"/>
</dbReference>
<feature type="compositionally biased region" description="Basic and acidic residues" evidence="8">
    <location>
        <begin position="563"/>
        <end position="573"/>
    </location>
</feature>
<dbReference type="InterPro" id="IPR036097">
    <property type="entry name" value="HisK_dim/P_sf"/>
</dbReference>
<name>A0A3M0CFI6_9PROT</name>
<dbReference type="SUPFAM" id="SSF47384">
    <property type="entry name" value="Homodimeric domain of signal transducing histidine kinase"/>
    <property type="match status" value="1"/>
</dbReference>
<dbReference type="SUPFAM" id="SSF52172">
    <property type="entry name" value="CheY-like"/>
    <property type="match status" value="1"/>
</dbReference>
<dbReference type="Pfam" id="PF00072">
    <property type="entry name" value="Response_reg"/>
    <property type="match status" value="1"/>
</dbReference>
<keyword evidence="6" id="KW-0902">Two-component regulatory system</keyword>
<sequence length="769" mass="81438">MGILFFGLTGADMKAGQDTRDISGEWQDAGSATAVPARWVAAAVRLVHFRQLPVILGVFGAYYAFITLSHAFALEGELRLLMMALSLTAAGAAAGTYALMRARILTARHAHAIFLPAGVVALVNVYLHICLTADQIQMTNGILALLAYGFVMLSPRSYWLLTGLSMAMYVFSLFHVSGPYGGHFAFMLVPGVIMGTLAFYMRLRATEAQIRLLLVNRARSRALAAARHALEHKVVEAESAADAAEKANRAKSVFLANASHELRTPLTGIIGMLDLLRETGLERDQADLADTAHGSARGLLVAINDLLDLSQLEAGRATLTTEPFIPCNMARTVMRLLQLRAEGKGVALVRGAMPDEDDRLFGDPVRIGQILYNLVDNAVKFTDAGEVRVSLHIMPGGGDERLLVLEVADTGIGVTPEDMARLFRHFDQLSEDAAQRGGAGLGLALCQELVQLMNGRIRVESRPEGGTRFTVEIPLCLAAPLDPDEPEAATAPGDALRSDAPDTGALQRHRGAGPETSGHEARMQARLQIYSEAGPRTPVQAQIQSQVQTRTGISTDLPTNPPADRHADTRTGDQVRSQMGSRAGAKGQIPADPAPVPPAMIAGGVYGVFSGTAAHLSGGGPVPGPADILDGGPHDPADDNGDRLRILVAEDNPVNKSVIERLLARRGWPAAFVVNGREAVDTALAPGADFDAILMDIRMPVMDGVSAAKSILAARPDGPPVIALTANTLPEEVAAYAAAGMVDVVPKPIDPKKLYAAVRAAVAARATPS</sequence>
<dbReference type="PROSITE" id="PS50109">
    <property type="entry name" value="HIS_KIN"/>
    <property type="match status" value="1"/>
</dbReference>
<feature type="domain" description="Response regulatory" evidence="11">
    <location>
        <begin position="645"/>
        <end position="762"/>
    </location>
</feature>
<evidence type="ECO:0000313" key="13">
    <source>
        <dbReference type="Proteomes" id="UP000271227"/>
    </source>
</evidence>
<dbReference type="Gene3D" id="3.30.565.10">
    <property type="entry name" value="Histidine kinase-like ATPase, C-terminal domain"/>
    <property type="match status" value="1"/>
</dbReference>
<dbReference type="PRINTS" id="PR00344">
    <property type="entry name" value="BCTRLSENSOR"/>
</dbReference>
<dbReference type="Proteomes" id="UP000271227">
    <property type="component" value="Unassembled WGS sequence"/>
</dbReference>
<evidence type="ECO:0000256" key="7">
    <source>
        <dbReference type="PROSITE-ProRule" id="PRU00169"/>
    </source>
</evidence>
<dbReference type="EC" id="2.7.13.3" evidence="2"/>
<reference evidence="12 13" key="1">
    <citation type="submission" date="2018-10" db="EMBL/GenBank/DDBJ databases">
        <title>Genomic Encyclopedia of Archaeal and Bacterial Type Strains, Phase II (KMG-II): from individual species to whole genera.</title>
        <authorList>
            <person name="Goeker M."/>
        </authorList>
    </citation>
    <scope>NUCLEOTIDE SEQUENCE [LARGE SCALE GENOMIC DNA]</scope>
    <source>
        <strain evidence="12 13">DSM 25217</strain>
    </source>
</reference>
<dbReference type="Pfam" id="PF02518">
    <property type="entry name" value="HATPase_c"/>
    <property type="match status" value="1"/>
</dbReference>
<evidence type="ECO:0000256" key="5">
    <source>
        <dbReference type="ARBA" id="ARBA00022777"/>
    </source>
</evidence>
<dbReference type="SMART" id="SM00448">
    <property type="entry name" value="REC"/>
    <property type="match status" value="1"/>
</dbReference>
<feature type="transmembrane region" description="Helical" evidence="9">
    <location>
        <begin position="54"/>
        <end position="74"/>
    </location>
</feature>
<evidence type="ECO:0000256" key="1">
    <source>
        <dbReference type="ARBA" id="ARBA00000085"/>
    </source>
</evidence>
<protein>
    <recommendedName>
        <fullName evidence="2">histidine kinase</fullName>
        <ecNumber evidence="2">2.7.13.3</ecNumber>
    </recommendedName>
</protein>
<keyword evidence="9" id="KW-1133">Transmembrane helix</keyword>
<dbReference type="InterPro" id="IPR003661">
    <property type="entry name" value="HisK_dim/P_dom"/>
</dbReference>
<dbReference type="CDD" id="cd17546">
    <property type="entry name" value="REC_hyHK_CKI1_RcsC-like"/>
    <property type="match status" value="1"/>
</dbReference>
<dbReference type="FunFam" id="3.30.565.10:FF:000010">
    <property type="entry name" value="Sensor histidine kinase RcsC"/>
    <property type="match status" value="1"/>
</dbReference>
<dbReference type="Gene3D" id="1.10.287.130">
    <property type="match status" value="1"/>
</dbReference>
<evidence type="ECO:0000256" key="8">
    <source>
        <dbReference type="SAM" id="MobiDB-lite"/>
    </source>
</evidence>
<dbReference type="SMART" id="SM00387">
    <property type="entry name" value="HATPase_c"/>
    <property type="match status" value="1"/>
</dbReference>
<evidence type="ECO:0000259" key="10">
    <source>
        <dbReference type="PROSITE" id="PS50109"/>
    </source>
</evidence>
<feature type="modified residue" description="4-aspartylphosphate" evidence="7">
    <location>
        <position position="696"/>
    </location>
</feature>
<dbReference type="InterPro" id="IPR004358">
    <property type="entry name" value="Sig_transdc_His_kin-like_C"/>
</dbReference>
<evidence type="ECO:0000256" key="9">
    <source>
        <dbReference type="SAM" id="Phobius"/>
    </source>
</evidence>
<keyword evidence="9" id="KW-0812">Transmembrane</keyword>
<dbReference type="InterPro" id="IPR005467">
    <property type="entry name" value="His_kinase_dom"/>
</dbReference>
<evidence type="ECO:0000256" key="2">
    <source>
        <dbReference type="ARBA" id="ARBA00012438"/>
    </source>
</evidence>
<feature type="transmembrane region" description="Helical" evidence="9">
    <location>
        <begin position="112"/>
        <end position="129"/>
    </location>
</feature>
<evidence type="ECO:0000259" key="11">
    <source>
        <dbReference type="PROSITE" id="PS50110"/>
    </source>
</evidence>
<dbReference type="InterPro" id="IPR011006">
    <property type="entry name" value="CheY-like_superfamily"/>
</dbReference>
<keyword evidence="3 7" id="KW-0597">Phosphoprotein</keyword>
<dbReference type="PROSITE" id="PS50110">
    <property type="entry name" value="RESPONSE_REGULATORY"/>
    <property type="match status" value="1"/>
</dbReference>
<gene>
    <name evidence="12" type="ORF">BXY39_1865</name>
</gene>
<feature type="region of interest" description="Disordered" evidence="8">
    <location>
        <begin position="481"/>
        <end position="521"/>
    </location>
</feature>
<dbReference type="InParanoid" id="A0A3M0CFI6"/>